<dbReference type="InterPro" id="IPR020818">
    <property type="entry name" value="Chaperonin_GroES"/>
</dbReference>
<dbReference type="KEGG" id="bdw:94334467"/>
<gene>
    <name evidence="4" type="ORF">BdWA1_000169</name>
</gene>
<dbReference type="RefSeq" id="XP_067804012.1">
    <property type="nucleotide sequence ID" value="XM_067945221.1"/>
</dbReference>
<dbReference type="GO" id="GO:0044183">
    <property type="term" value="F:protein folding chaperone"/>
    <property type="evidence" value="ECO:0007669"/>
    <property type="project" value="InterPro"/>
</dbReference>
<name>A0AAD9UPU8_9APIC</name>
<accession>A0AAD9UPU8</accession>
<dbReference type="GeneID" id="94334467"/>
<dbReference type="Pfam" id="PF00166">
    <property type="entry name" value="Cpn10"/>
    <property type="match status" value="1"/>
</dbReference>
<evidence type="ECO:0000313" key="4">
    <source>
        <dbReference type="EMBL" id="KAK2197170.1"/>
    </source>
</evidence>
<dbReference type="InterPro" id="IPR011032">
    <property type="entry name" value="GroES-like_sf"/>
</dbReference>
<organism evidence="4 5">
    <name type="scientific">Babesia duncani</name>
    <dbReference type="NCBI Taxonomy" id="323732"/>
    <lineage>
        <taxon>Eukaryota</taxon>
        <taxon>Sar</taxon>
        <taxon>Alveolata</taxon>
        <taxon>Apicomplexa</taxon>
        <taxon>Aconoidasida</taxon>
        <taxon>Piroplasmida</taxon>
        <taxon>Babesiidae</taxon>
        <taxon>Babesia</taxon>
    </lineage>
</organism>
<dbReference type="GO" id="GO:0046872">
    <property type="term" value="F:metal ion binding"/>
    <property type="evidence" value="ECO:0007669"/>
    <property type="project" value="TreeGrafter"/>
</dbReference>
<keyword evidence="5" id="KW-1185">Reference proteome</keyword>
<comment type="similarity">
    <text evidence="1 3">Belongs to the GroES chaperonin family.</text>
</comment>
<dbReference type="PROSITE" id="PS00681">
    <property type="entry name" value="CHAPERONINS_CPN10"/>
    <property type="match status" value="1"/>
</dbReference>
<dbReference type="SMART" id="SM00883">
    <property type="entry name" value="Cpn10"/>
    <property type="match status" value="1"/>
</dbReference>
<dbReference type="PANTHER" id="PTHR10772">
    <property type="entry name" value="10 KDA HEAT SHOCK PROTEIN"/>
    <property type="match status" value="1"/>
</dbReference>
<dbReference type="PANTHER" id="PTHR10772:SF0">
    <property type="entry name" value="10 KDA HEAT SHOCK PROTEIN, MITOCHONDRIAL"/>
    <property type="match status" value="1"/>
</dbReference>
<dbReference type="InterPro" id="IPR037124">
    <property type="entry name" value="Chaperonin_GroES_sf"/>
</dbReference>
<dbReference type="PRINTS" id="PR00297">
    <property type="entry name" value="CHAPERONIN10"/>
</dbReference>
<evidence type="ECO:0000256" key="2">
    <source>
        <dbReference type="ARBA" id="ARBA00023186"/>
    </source>
</evidence>
<dbReference type="AlphaFoldDB" id="A0AAD9UPU8"/>
<dbReference type="SUPFAM" id="SSF50129">
    <property type="entry name" value="GroES-like"/>
    <property type="match status" value="1"/>
</dbReference>
<dbReference type="GO" id="GO:0005739">
    <property type="term" value="C:mitochondrion"/>
    <property type="evidence" value="ECO:0007669"/>
    <property type="project" value="TreeGrafter"/>
</dbReference>
<dbReference type="GO" id="GO:0051082">
    <property type="term" value="F:unfolded protein binding"/>
    <property type="evidence" value="ECO:0007669"/>
    <property type="project" value="TreeGrafter"/>
</dbReference>
<evidence type="ECO:0000256" key="3">
    <source>
        <dbReference type="RuleBase" id="RU003479"/>
    </source>
</evidence>
<sequence>MNAAKKFVPLLDRILVSKIKPETKTPSGILLPESTNLSSRLAKVLAVGAGKVTPQGEAIAPKIQVGDTVLIPEYGGMDIKLDGEKFSVYREDDIIGILKEN</sequence>
<evidence type="ECO:0000256" key="1">
    <source>
        <dbReference type="ARBA" id="ARBA00006975"/>
    </source>
</evidence>
<dbReference type="InterPro" id="IPR018369">
    <property type="entry name" value="Chaprnonin_Cpn10_CS"/>
</dbReference>
<dbReference type="FunFam" id="2.30.33.40:FF:000002">
    <property type="entry name" value="10 kDa chaperonin, mitochondrial"/>
    <property type="match status" value="1"/>
</dbReference>
<comment type="caution">
    <text evidence="4">The sequence shown here is derived from an EMBL/GenBank/DDBJ whole genome shotgun (WGS) entry which is preliminary data.</text>
</comment>
<dbReference type="Gene3D" id="2.30.33.40">
    <property type="entry name" value="GroES chaperonin"/>
    <property type="match status" value="1"/>
</dbReference>
<dbReference type="HAMAP" id="MF_00580">
    <property type="entry name" value="CH10"/>
    <property type="match status" value="1"/>
</dbReference>
<dbReference type="GO" id="GO:0051087">
    <property type="term" value="F:protein-folding chaperone binding"/>
    <property type="evidence" value="ECO:0007669"/>
    <property type="project" value="TreeGrafter"/>
</dbReference>
<proteinExistence type="inferred from homology"/>
<keyword evidence="2 3" id="KW-0143">Chaperone</keyword>
<reference evidence="4" key="1">
    <citation type="journal article" date="2023" name="Nat. Microbiol.">
        <title>Babesia duncani multi-omics identifies virulence factors and drug targets.</title>
        <authorList>
            <person name="Singh P."/>
            <person name="Lonardi S."/>
            <person name="Liang Q."/>
            <person name="Vydyam P."/>
            <person name="Khabirova E."/>
            <person name="Fang T."/>
            <person name="Gihaz S."/>
            <person name="Thekkiniath J."/>
            <person name="Munshi M."/>
            <person name="Abel S."/>
            <person name="Ciampossin L."/>
            <person name="Batugedara G."/>
            <person name="Gupta M."/>
            <person name="Lu X.M."/>
            <person name="Lenz T."/>
            <person name="Chakravarty S."/>
            <person name="Cornillot E."/>
            <person name="Hu Y."/>
            <person name="Ma W."/>
            <person name="Gonzalez L.M."/>
            <person name="Sanchez S."/>
            <person name="Estrada K."/>
            <person name="Sanchez-Flores A."/>
            <person name="Montero E."/>
            <person name="Harb O.S."/>
            <person name="Le Roch K.G."/>
            <person name="Mamoun C.B."/>
        </authorList>
    </citation>
    <scope>NUCLEOTIDE SEQUENCE</scope>
    <source>
        <strain evidence="4">WA1</strain>
    </source>
</reference>
<dbReference type="Proteomes" id="UP001214638">
    <property type="component" value="Unassembled WGS sequence"/>
</dbReference>
<dbReference type="EMBL" id="JALLKP010000001">
    <property type="protein sequence ID" value="KAK2197170.1"/>
    <property type="molecule type" value="Genomic_DNA"/>
</dbReference>
<evidence type="ECO:0000313" key="5">
    <source>
        <dbReference type="Proteomes" id="UP001214638"/>
    </source>
</evidence>
<protein>
    <submittedName>
        <fullName evidence="4">Bifunctional GroES chaperonin superfamily/GroES chaperonin family/GroES-like superfamily/Chaperonin GroES</fullName>
    </submittedName>
</protein>
<dbReference type="CDD" id="cd00320">
    <property type="entry name" value="cpn10"/>
    <property type="match status" value="1"/>
</dbReference>
<dbReference type="GO" id="GO:0005524">
    <property type="term" value="F:ATP binding"/>
    <property type="evidence" value="ECO:0007669"/>
    <property type="project" value="InterPro"/>
</dbReference>